<dbReference type="GeneID" id="91093118"/>
<feature type="region of interest" description="Disordered" evidence="4">
    <location>
        <begin position="584"/>
        <end position="746"/>
    </location>
</feature>
<feature type="compositionally biased region" description="Low complexity" evidence="4">
    <location>
        <begin position="367"/>
        <end position="382"/>
    </location>
</feature>
<reference evidence="6 7" key="1">
    <citation type="submission" date="2024-01" db="EMBL/GenBank/DDBJ databases">
        <title>Comparative genomics of Cryptococcus and Kwoniella reveals pathogenesis evolution and contrasting modes of karyotype evolution via chromosome fusion or intercentromeric recombination.</title>
        <authorList>
            <person name="Coelho M.A."/>
            <person name="David-Palma M."/>
            <person name="Shea T."/>
            <person name="Bowers K."/>
            <person name="McGinley-Smith S."/>
            <person name="Mohammad A.W."/>
            <person name="Gnirke A."/>
            <person name="Yurkov A.M."/>
            <person name="Nowrousian M."/>
            <person name="Sun S."/>
            <person name="Cuomo C.A."/>
            <person name="Heitman J."/>
        </authorList>
    </citation>
    <scope>NUCLEOTIDE SEQUENCE [LARGE SCALE GENOMIC DNA]</scope>
    <source>
        <strain evidence="6 7">CBS 6074</strain>
    </source>
</reference>
<feature type="compositionally biased region" description="Polar residues" evidence="4">
    <location>
        <begin position="263"/>
        <end position="272"/>
    </location>
</feature>
<feature type="compositionally biased region" description="Basic residues" evidence="4">
    <location>
        <begin position="737"/>
        <end position="746"/>
    </location>
</feature>
<feature type="domain" description="Shugoshin C-terminal" evidence="5">
    <location>
        <begin position="399"/>
        <end position="420"/>
    </location>
</feature>
<comment type="similarity">
    <text evidence="1">Belongs to the shugoshin family.</text>
</comment>
<feature type="compositionally biased region" description="Low complexity" evidence="4">
    <location>
        <begin position="445"/>
        <end position="482"/>
    </location>
</feature>
<keyword evidence="7" id="KW-1185">Reference proteome</keyword>
<feature type="region of interest" description="Disordered" evidence="4">
    <location>
        <begin position="365"/>
        <end position="553"/>
    </location>
</feature>
<evidence type="ECO:0000256" key="2">
    <source>
        <dbReference type="ARBA" id="ARBA00022829"/>
    </source>
</evidence>
<dbReference type="EMBL" id="CP144100">
    <property type="protein sequence ID" value="WWC87556.1"/>
    <property type="molecule type" value="Genomic_DNA"/>
</dbReference>
<evidence type="ECO:0000259" key="5">
    <source>
        <dbReference type="Pfam" id="PF07557"/>
    </source>
</evidence>
<feature type="compositionally biased region" description="Low complexity" evidence="4">
    <location>
        <begin position="237"/>
        <end position="258"/>
    </location>
</feature>
<accession>A0AAX4JQ73</accession>
<dbReference type="Pfam" id="PF07557">
    <property type="entry name" value="Shugoshin_C"/>
    <property type="match status" value="1"/>
</dbReference>
<keyword evidence="3" id="KW-0175">Coiled coil</keyword>
<feature type="compositionally biased region" description="Polar residues" evidence="4">
    <location>
        <begin position="432"/>
        <end position="444"/>
    </location>
</feature>
<feature type="region of interest" description="Disordered" evidence="4">
    <location>
        <begin position="199"/>
        <end position="279"/>
    </location>
</feature>
<protein>
    <recommendedName>
        <fullName evidence="5">Shugoshin C-terminal domain-containing protein</fullName>
    </recommendedName>
</protein>
<organism evidence="6 7">
    <name type="scientific">Kwoniella dendrophila CBS 6074</name>
    <dbReference type="NCBI Taxonomy" id="1295534"/>
    <lineage>
        <taxon>Eukaryota</taxon>
        <taxon>Fungi</taxon>
        <taxon>Dikarya</taxon>
        <taxon>Basidiomycota</taxon>
        <taxon>Agaricomycotina</taxon>
        <taxon>Tremellomycetes</taxon>
        <taxon>Tremellales</taxon>
        <taxon>Cryptococcaceae</taxon>
        <taxon>Kwoniella</taxon>
    </lineage>
</organism>
<dbReference type="GO" id="GO:0000775">
    <property type="term" value="C:chromosome, centromeric region"/>
    <property type="evidence" value="ECO:0007669"/>
    <property type="project" value="InterPro"/>
</dbReference>
<evidence type="ECO:0000313" key="6">
    <source>
        <dbReference type="EMBL" id="WWC87556.1"/>
    </source>
</evidence>
<feature type="coiled-coil region" evidence="3">
    <location>
        <begin position="55"/>
        <end position="103"/>
    </location>
</feature>
<feature type="compositionally biased region" description="Low complexity" evidence="4">
    <location>
        <begin position="620"/>
        <end position="638"/>
    </location>
</feature>
<sequence length="746" mass="81750">MAQRQGRRSLGLAPLPGISEGGTLTDTQKFEDFRRRHSKQNKEIILDNVTRKTMIKGLQDDIAKLHVELIEIRQANLILQAKLKKAQKKNRFLSQNNKNDKQIYEVLNTLILAFPALKQLRDSFNPETRQQDDVEIDTNIIPMKRNGDIILDNQVENTYATRPAEIARQNHGLCSLIETGEHASSNGSNEDDVKTIKKKLKGRHTGMGSIANSRSPKRSILSQPVIPELKPSTCVGSNSPSPSRLRSRSRSLSASPSPKKQLSKSTSSSNGKQQRKRRESGLITILARSPSPQPQPQIQENEPMIESPLVGEDMEELSEWEEGKAIEVENLSNEDIPMPQDLPSSAFTASTQSKDIELMDTIKEVNSSESGSGSSRQAESSSTALTVEKATTEEEGAVRGRRSRSSVNYKEPSLSKKMRKPDGISTEEVLASTLNNNVKPTSRKSIASGSSTAPSSSKSSVITPPKSTSSSTDSPLSPLPTDYDPSIPNHNDDIHQNGKTKTTRAALPKQTTQAMRRKSTLPKSSNKRILLGQQQQQEDDTDLINDQNDDEDDVDDLIGVDKGWEDELDDVEFKTKNLLLNSPARTTNKRSSSKAQNTNIMDETISNDQKVNSIIPNSRSSFKPTSITTTSSTNKTSSGIGLGRPIMPSLTTSTNKANGSIATTTTRNFTPTGKLLPNKSTQSDILMESDNSNLPSSLSVPLQKPQPSQTRKVSNSDKSKLTPSDPPLPISTNGLRTTKRRMSAAV</sequence>
<dbReference type="RefSeq" id="XP_066074319.1">
    <property type="nucleotide sequence ID" value="XM_066218222.1"/>
</dbReference>
<evidence type="ECO:0000256" key="4">
    <source>
        <dbReference type="SAM" id="MobiDB-lite"/>
    </source>
</evidence>
<evidence type="ECO:0000256" key="3">
    <source>
        <dbReference type="SAM" id="Coils"/>
    </source>
</evidence>
<dbReference type="GO" id="GO:0005634">
    <property type="term" value="C:nucleus"/>
    <property type="evidence" value="ECO:0007669"/>
    <property type="project" value="InterPro"/>
</dbReference>
<evidence type="ECO:0000256" key="1">
    <source>
        <dbReference type="ARBA" id="ARBA00010845"/>
    </source>
</evidence>
<evidence type="ECO:0000313" key="7">
    <source>
        <dbReference type="Proteomes" id="UP001355207"/>
    </source>
</evidence>
<feature type="compositionally biased region" description="Polar residues" evidence="4">
    <location>
        <begin position="593"/>
        <end position="619"/>
    </location>
</feature>
<feature type="compositionally biased region" description="Polar residues" evidence="4">
    <location>
        <begin position="649"/>
        <end position="671"/>
    </location>
</feature>
<feature type="compositionally biased region" description="Acidic residues" evidence="4">
    <location>
        <begin position="537"/>
        <end position="553"/>
    </location>
</feature>
<keyword evidence="2" id="KW-0159">Chromosome partition</keyword>
<dbReference type="GO" id="GO:0045132">
    <property type="term" value="P:meiotic chromosome segregation"/>
    <property type="evidence" value="ECO:0007669"/>
    <property type="project" value="InterPro"/>
</dbReference>
<dbReference type="AlphaFoldDB" id="A0AAX4JQ73"/>
<feature type="region of interest" description="Disordered" evidence="4">
    <location>
        <begin position="1"/>
        <end position="28"/>
    </location>
</feature>
<gene>
    <name evidence="6" type="ORF">L201_002446</name>
</gene>
<proteinExistence type="inferred from homology"/>
<dbReference type="Proteomes" id="UP001355207">
    <property type="component" value="Chromosome 3"/>
</dbReference>
<dbReference type="InterPro" id="IPR011515">
    <property type="entry name" value="Shugoshin_C"/>
</dbReference>
<name>A0AAX4JQ73_9TREE</name>
<feature type="compositionally biased region" description="Low complexity" evidence="4">
    <location>
        <begin position="689"/>
        <end position="702"/>
    </location>
</feature>
<feature type="region of interest" description="Disordered" evidence="4">
    <location>
        <begin position="324"/>
        <end position="348"/>
    </location>
</feature>